<protein>
    <submittedName>
        <fullName evidence="1">Glutaredoxin-like protein</fullName>
    </submittedName>
</protein>
<dbReference type="AlphaFoldDB" id="U1YG67"/>
<dbReference type="SUPFAM" id="SSF52833">
    <property type="entry name" value="Thioredoxin-like"/>
    <property type="match status" value="1"/>
</dbReference>
<dbReference type="eggNOG" id="COG3118">
    <property type="taxonomic scope" value="Bacteria"/>
</dbReference>
<dbReference type="Pfam" id="PF05768">
    <property type="entry name" value="Glrx-like"/>
    <property type="match status" value="1"/>
</dbReference>
<evidence type="ECO:0000313" key="1">
    <source>
        <dbReference type="EMBL" id="ERI11077.1"/>
    </source>
</evidence>
<dbReference type="InterPro" id="IPR036249">
    <property type="entry name" value="Thioredoxin-like_sf"/>
</dbReference>
<dbReference type="PANTHER" id="PTHR33558">
    <property type="entry name" value="GLUTAREDOXIN-LIKE PROTEIN C5ORF63 HOMOLOG"/>
    <property type="match status" value="1"/>
</dbReference>
<accession>U1YG67</accession>
<comment type="caution">
    <text evidence="1">The sequence shown here is derived from an EMBL/GenBank/DDBJ whole genome shotgun (WGS) entry which is preliminary data.</text>
</comment>
<dbReference type="HOGENOM" id="CLU_125054_2_2_9"/>
<reference evidence="1 2" key="1">
    <citation type="submission" date="2013-08" db="EMBL/GenBank/DDBJ databases">
        <authorList>
            <person name="Weinstock G."/>
            <person name="Sodergren E."/>
            <person name="Wylie T."/>
            <person name="Fulton L."/>
            <person name="Fulton R."/>
            <person name="Fronick C."/>
            <person name="O'Laughlin M."/>
            <person name="Godfrey J."/>
            <person name="Miner T."/>
            <person name="Herter B."/>
            <person name="Appelbaum E."/>
            <person name="Cordes M."/>
            <person name="Lek S."/>
            <person name="Wollam A."/>
            <person name="Pepin K.H."/>
            <person name="Palsikar V.B."/>
            <person name="Mitreva M."/>
            <person name="Wilson R.K."/>
        </authorList>
    </citation>
    <scope>NUCLEOTIDE SEQUENCE [LARGE SCALE GENOMIC DNA]</scope>
    <source>
        <strain evidence="1 2">ATCC 12856</strain>
    </source>
</reference>
<dbReference type="STRING" id="649747.HMPREF0083_00828"/>
<dbReference type="InterPro" id="IPR052565">
    <property type="entry name" value="Glutaredoxin-like_YDR286C"/>
</dbReference>
<gene>
    <name evidence="1" type="ORF">HMPREF0083_00828</name>
</gene>
<dbReference type="Proteomes" id="UP000016511">
    <property type="component" value="Unassembled WGS sequence"/>
</dbReference>
<dbReference type="PATRIC" id="fig|649747.3.peg.749"/>
<name>U1YG67_ANEAE</name>
<sequence length="99" mass="11709">MFEQRKGRRMGIQRKPFRITIYTREGCGLCDKAKEKVERTAKDYPIEVEMVDIAQDKSLEEAYGHLIPVIYIDGEKTFVSKVTELWLRRELELRSDRLS</sequence>
<organism evidence="1 2">
    <name type="scientific">Aneurinibacillus aneurinilyticus ATCC 12856</name>
    <dbReference type="NCBI Taxonomy" id="649747"/>
    <lineage>
        <taxon>Bacteria</taxon>
        <taxon>Bacillati</taxon>
        <taxon>Bacillota</taxon>
        <taxon>Bacilli</taxon>
        <taxon>Bacillales</taxon>
        <taxon>Paenibacillaceae</taxon>
        <taxon>Aneurinibacillus group</taxon>
        <taxon>Aneurinibacillus</taxon>
    </lineage>
</organism>
<dbReference type="EMBL" id="AWSJ01000054">
    <property type="protein sequence ID" value="ERI11077.1"/>
    <property type="molecule type" value="Genomic_DNA"/>
</dbReference>
<dbReference type="Gene3D" id="3.40.30.10">
    <property type="entry name" value="Glutaredoxin"/>
    <property type="match status" value="1"/>
</dbReference>
<dbReference type="InterPro" id="IPR008554">
    <property type="entry name" value="Glutaredoxin-like"/>
</dbReference>
<evidence type="ECO:0000313" key="2">
    <source>
        <dbReference type="Proteomes" id="UP000016511"/>
    </source>
</evidence>
<proteinExistence type="predicted"/>
<dbReference type="PANTHER" id="PTHR33558:SF1">
    <property type="entry name" value="GLUTAREDOXIN-LIKE PROTEIN C5ORF63 HOMOLOG"/>
    <property type="match status" value="1"/>
</dbReference>
<keyword evidence="2" id="KW-1185">Reference proteome</keyword>